<protein>
    <submittedName>
        <fullName evidence="1">Uncharacterized protein</fullName>
    </submittedName>
</protein>
<proteinExistence type="predicted"/>
<gene>
    <name evidence="1" type="ORF">EHQ46_05880</name>
</gene>
<sequence length="247" mass="29486">MKVKLFGKKNQTNLRIDSQLQSFLEEIIKRDFLENKTLIAELTISSIGVERLLSKLNLSYSQGVGVRKYEDIEFILIQFQSNNLQFFAFYEINVNTSENKFKVDFFSNTATNFNENTINLKAPILIICNQNAIFYKFKNRNIPKIFLRFVEEEYNRHFELIKFYFDFLILPRKYFTNEGIVEITSKIRVIFDVLKIYAFIEEDFVDFLKLKKYKFLIANKGIFVQPRNDLELILLYYLESIEKNTKI</sequence>
<accession>A0ABY2M7H0</accession>
<comment type="caution">
    <text evidence="1">The sequence shown here is derived from an EMBL/GenBank/DDBJ whole genome shotgun (WGS) entry which is preliminary data.</text>
</comment>
<keyword evidence="2" id="KW-1185">Reference proteome</keyword>
<dbReference type="EMBL" id="RQFU01000008">
    <property type="protein sequence ID" value="TGL23044.1"/>
    <property type="molecule type" value="Genomic_DNA"/>
</dbReference>
<reference evidence="2" key="1">
    <citation type="journal article" date="2019" name="PLoS Negl. Trop. Dis.">
        <title>Revisiting the worldwide diversity of Leptospira species in the environment.</title>
        <authorList>
            <person name="Vincent A.T."/>
            <person name="Schiettekatte O."/>
            <person name="Bourhy P."/>
            <person name="Veyrier F.J."/>
            <person name="Picardeau M."/>
        </authorList>
    </citation>
    <scope>NUCLEOTIDE SEQUENCE [LARGE SCALE GENOMIC DNA]</scope>
    <source>
        <strain evidence="2">201800272</strain>
    </source>
</reference>
<name>A0ABY2M7H0_9LEPT</name>
<evidence type="ECO:0000313" key="1">
    <source>
        <dbReference type="EMBL" id="TGL23044.1"/>
    </source>
</evidence>
<dbReference type="RefSeq" id="WP_135634198.1">
    <property type="nucleotide sequence ID" value="NZ_RQFU01000008.1"/>
</dbReference>
<organism evidence="1 2">
    <name type="scientific">Leptospira yanagawae</name>
    <dbReference type="NCBI Taxonomy" id="293069"/>
    <lineage>
        <taxon>Bacteria</taxon>
        <taxon>Pseudomonadati</taxon>
        <taxon>Spirochaetota</taxon>
        <taxon>Spirochaetia</taxon>
        <taxon>Leptospirales</taxon>
        <taxon>Leptospiraceae</taxon>
        <taxon>Leptospira</taxon>
    </lineage>
</organism>
<evidence type="ECO:0000313" key="2">
    <source>
        <dbReference type="Proteomes" id="UP000298200"/>
    </source>
</evidence>
<dbReference type="Proteomes" id="UP000298200">
    <property type="component" value="Unassembled WGS sequence"/>
</dbReference>